<keyword evidence="4" id="KW-1185">Reference proteome</keyword>
<dbReference type="AlphaFoldDB" id="A0AAW0QSN7"/>
<feature type="signal peptide" evidence="2">
    <location>
        <begin position="1"/>
        <end position="20"/>
    </location>
</feature>
<gene>
    <name evidence="3" type="ORF">PG999_005880</name>
</gene>
<accession>A0AAW0QSN7</accession>
<protein>
    <submittedName>
        <fullName evidence="3">Uncharacterized protein</fullName>
    </submittedName>
</protein>
<dbReference type="EMBL" id="JAQQWP010000006">
    <property type="protein sequence ID" value="KAK8113811.1"/>
    <property type="molecule type" value="Genomic_DNA"/>
</dbReference>
<feature type="region of interest" description="Disordered" evidence="1">
    <location>
        <begin position="21"/>
        <end position="43"/>
    </location>
</feature>
<evidence type="ECO:0000256" key="2">
    <source>
        <dbReference type="SAM" id="SignalP"/>
    </source>
</evidence>
<organism evidence="3 4">
    <name type="scientific">Apiospora kogelbergensis</name>
    <dbReference type="NCBI Taxonomy" id="1337665"/>
    <lineage>
        <taxon>Eukaryota</taxon>
        <taxon>Fungi</taxon>
        <taxon>Dikarya</taxon>
        <taxon>Ascomycota</taxon>
        <taxon>Pezizomycotina</taxon>
        <taxon>Sordariomycetes</taxon>
        <taxon>Xylariomycetidae</taxon>
        <taxon>Amphisphaeriales</taxon>
        <taxon>Apiosporaceae</taxon>
        <taxon>Apiospora</taxon>
    </lineage>
</organism>
<reference evidence="3 4" key="1">
    <citation type="submission" date="2023-01" db="EMBL/GenBank/DDBJ databases">
        <title>Analysis of 21 Apiospora genomes using comparative genomics revels a genus with tremendous synthesis potential of carbohydrate active enzymes and secondary metabolites.</title>
        <authorList>
            <person name="Sorensen T."/>
        </authorList>
    </citation>
    <scope>NUCLEOTIDE SEQUENCE [LARGE SCALE GENOMIC DNA]</scope>
    <source>
        <strain evidence="3 4">CBS 117206</strain>
    </source>
</reference>
<feature type="chain" id="PRO_5043384927" evidence="2">
    <location>
        <begin position="21"/>
        <end position="217"/>
    </location>
</feature>
<dbReference type="Proteomes" id="UP001392437">
    <property type="component" value="Unassembled WGS sequence"/>
</dbReference>
<sequence length="217" mass="23030">MRTTTAIAAVAGLLLPVGSAAPDLPPISEPPSRLARRSAPGSGPLGLVTVDDSHRSFPAKAMKLGSAPSSPESTVSEFVGECLTVSSAWVLGAFPPLTRRREFWTELTRQQPTQAKYDDCAAAIGFLQGYPGNISVAADLCHNWWEGSCLVKVCAVTGPYTGKAVQIANTITSTLLNPCLDAQGKSGVDSDCSAINSQCGSFRYWLQEYTGEYDWAL</sequence>
<evidence type="ECO:0000256" key="1">
    <source>
        <dbReference type="SAM" id="MobiDB-lite"/>
    </source>
</evidence>
<comment type="caution">
    <text evidence="3">The sequence shown here is derived from an EMBL/GenBank/DDBJ whole genome shotgun (WGS) entry which is preliminary data.</text>
</comment>
<evidence type="ECO:0000313" key="3">
    <source>
        <dbReference type="EMBL" id="KAK8113811.1"/>
    </source>
</evidence>
<proteinExistence type="predicted"/>
<name>A0AAW0QSN7_9PEZI</name>
<evidence type="ECO:0000313" key="4">
    <source>
        <dbReference type="Proteomes" id="UP001392437"/>
    </source>
</evidence>
<keyword evidence="2" id="KW-0732">Signal</keyword>